<protein>
    <submittedName>
        <fullName evidence="9">Uncharacterized protein conserved in bacteria</fullName>
    </submittedName>
</protein>
<proteinExistence type="predicted"/>
<evidence type="ECO:0000256" key="7">
    <source>
        <dbReference type="ARBA" id="ARBA00023014"/>
    </source>
</evidence>
<dbReference type="Pfam" id="PF04055">
    <property type="entry name" value="Radical_SAM"/>
    <property type="match status" value="1"/>
</dbReference>
<keyword evidence="4" id="KW-0949">S-adenosyl-L-methionine</keyword>
<name>A0AAX2J7P9_9FUSO</name>
<evidence type="ECO:0000256" key="6">
    <source>
        <dbReference type="ARBA" id="ARBA00023004"/>
    </source>
</evidence>
<dbReference type="GeneID" id="78454790"/>
<keyword evidence="2" id="KW-0489">Methyltransferase</keyword>
<dbReference type="Gene3D" id="3.40.50.280">
    <property type="entry name" value="Cobalamin-binding domain"/>
    <property type="match status" value="1"/>
</dbReference>
<reference evidence="9 10" key="1">
    <citation type="submission" date="2018-06" db="EMBL/GenBank/DDBJ databases">
        <authorList>
            <consortium name="Pathogen Informatics"/>
            <person name="Doyle S."/>
        </authorList>
    </citation>
    <scope>NUCLEOTIDE SEQUENCE [LARGE SCALE GENOMIC DNA]</scope>
    <source>
        <strain evidence="9 10">NCTC12112</strain>
    </source>
</reference>
<evidence type="ECO:0000256" key="3">
    <source>
        <dbReference type="ARBA" id="ARBA00022679"/>
    </source>
</evidence>
<comment type="cofactor">
    <cofactor evidence="1">
        <name>[4Fe-4S] cluster</name>
        <dbReference type="ChEBI" id="CHEBI:49883"/>
    </cofactor>
</comment>
<evidence type="ECO:0000313" key="9">
    <source>
        <dbReference type="EMBL" id="SQI99602.1"/>
    </source>
</evidence>
<gene>
    <name evidence="9" type="ORF">NCTC12112_00191</name>
</gene>
<evidence type="ECO:0000256" key="2">
    <source>
        <dbReference type="ARBA" id="ARBA00022603"/>
    </source>
</evidence>
<evidence type="ECO:0000256" key="4">
    <source>
        <dbReference type="ARBA" id="ARBA00022691"/>
    </source>
</evidence>
<dbReference type="GO" id="GO:0005829">
    <property type="term" value="C:cytosol"/>
    <property type="evidence" value="ECO:0007669"/>
    <property type="project" value="TreeGrafter"/>
</dbReference>
<evidence type="ECO:0000313" key="10">
    <source>
        <dbReference type="Proteomes" id="UP000249008"/>
    </source>
</evidence>
<dbReference type="GO" id="GO:0051539">
    <property type="term" value="F:4 iron, 4 sulfur cluster binding"/>
    <property type="evidence" value="ECO:0007669"/>
    <property type="project" value="UniProtKB-KW"/>
</dbReference>
<dbReference type="Proteomes" id="UP000249008">
    <property type="component" value="Chromosome 1"/>
</dbReference>
<evidence type="ECO:0000256" key="1">
    <source>
        <dbReference type="ARBA" id="ARBA00001966"/>
    </source>
</evidence>
<dbReference type="SMART" id="SM00729">
    <property type="entry name" value="Elp3"/>
    <property type="match status" value="1"/>
</dbReference>
<keyword evidence="7" id="KW-0411">Iron-sulfur</keyword>
<dbReference type="InterPro" id="IPR051198">
    <property type="entry name" value="BchE-like"/>
</dbReference>
<dbReference type="CDD" id="cd01335">
    <property type="entry name" value="Radical_SAM"/>
    <property type="match status" value="1"/>
</dbReference>
<dbReference type="InterPro" id="IPR007197">
    <property type="entry name" value="rSAM"/>
</dbReference>
<dbReference type="KEGG" id="ful:C4N20_08210"/>
<dbReference type="EMBL" id="LS483487">
    <property type="protein sequence ID" value="SQI99602.1"/>
    <property type="molecule type" value="Genomic_DNA"/>
</dbReference>
<dbReference type="InterPro" id="IPR034466">
    <property type="entry name" value="Methyltransferase_Class_B"/>
</dbReference>
<evidence type="ECO:0000256" key="5">
    <source>
        <dbReference type="ARBA" id="ARBA00022723"/>
    </source>
</evidence>
<evidence type="ECO:0000259" key="8">
    <source>
        <dbReference type="PROSITE" id="PS51918"/>
    </source>
</evidence>
<dbReference type="PANTHER" id="PTHR43409:SF7">
    <property type="entry name" value="BLL1977 PROTEIN"/>
    <property type="match status" value="1"/>
</dbReference>
<dbReference type="InterPro" id="IPR023404">
    <property type="entry name" value="rSAM_horseshoe"/>
</dbReference>
<dbReference type="PANTHER" id="PTHR43409">
    <property type="entry name" value="ANAEROBIC MAGNESIUM-PROTOPORPHYRIN IX MONOMETHYL ESTER CYCLASE-RELATED"/>
    <property type="match status" value="1"/>
</dbReference>
<dbReference type="GO" id="GO:0046872">
    <property type="term" value="F:metal ion binding"/>
    <property type="evidence" value="ECO:0007669"/>
    <property type="project" value="UniProtKB-KW"/>
</dbReference>
<dbReference type="RefSeq" id="WP_005978926.1">
    <property type="nucleotide sequence ID" value="NZ_CABKNW010000004.1"/>
</dbReference>
<dbReference type="InterPro" id="IPR006638">
    <property type="entry name" value="Elp3/MiaA/NifB-like_rSAM"/>
</dbReference>
<dbReference type="SFLD" id="SFLDG01082">
    <property type="entry name" value="B12-binding_domain_containing"/>
    <property type="match status" value="1"/>
</dbReference>
<organism evidence="9 10">
    <name type="scientific">Fusobacterium ulcerans</name>
    <dbReference type="NCBI Taxonomy" id="861"/>
    <lineage>
        <taxon>Bacteria</taxon>
        <taxon>Fusobacteriati</taxon>
        <taxon>Fusobacteriota</taxon>
        <taxon>Fusobacteriia</taxon>
        <taxon>Fusobacteriales</taxon>
        <taxon>Fusobacteriaceae</taxon>
        <taxon>Fusobacterium</taxon>
    </lineage>
</organism>
<dbReference type="PROSITE" id="PS51918">
    <property type="entry name" value="RADICAL_SAM"/>
    <property type="match status" value="1"/>
</dbReference>
<dbReference type="SUPFAM" id="SSF102114">
    <property type="entry name" value="Radical SAM enzymes"/>
    <property type="match status" value="1"/>
</dbReference>
<accession>A0AAX2J7P9</accession>
<dbReference type="Gene3D" id="3.80.30.20">
    <property type="entry name" value="tm_1862 like domain"/>
    <property type="match status" value="1"/>
</dbReference>
<dbReference type="AlphaFoldDB" id="A0AAX2J7P9"/>
<dbReference type="SFLD" id="SFLDS00029">
    <property type="entry name" value="Radical_SAM"/>
    <property type="match status" value="1"/>
</dbReference>
<keyword evidence="5" id="KW-0479">Metal-binding</keyword>
<dbReference type="InterPro" id="IPR058240">
    <property type="entry name" value="rSAM_sf"/>
</dbReference>
<dbReference type="SFLD" id="SFLDG01123">
    <property type="entry name" value="methyltransferase_(Class_B)"/>
    <property type="match status" value="1"/>
</dbReference>
<sequence>MKITLIKPNIGKKGDNLYVDEGRMEPLQLGILAALTPEDIKVVMYDDRMEEIPYDEYTDLAVLTVETFTAKRAYEIAENYRNKGVKTLMGGMHAMLIPSEVQEYCDSIIVGDAEPVWEEMIEDLRVGKLKKKYEGEQPLIPQKNIITRRDIFEGKGYLPITLIQFSRGCRYRCNFCASSAYFKNRHFCRRVEDVVTEIKSQKRKLIFFVDDNITADFQKAKELFKALIPLKIKWVSQGSMDMLYDNELMELMVKSGCLGLVIGFESINEENLKNMNKSSNRQKKFDKYKKEIEILRSWGLQTWAAFTVGHDGDTMESIQETCNFAIENKFCFAAYNILMPYPGTPLYEKLKEEGRLLYDGKWWLHDEYKFNYSAILPKNMTPDELTEISFWCRKKFNSPFSIFRRAFDFKTNMRTPYRFFTYLIYNPLFRKEVHKKQGMKFGNK</sequence>
<keyword evidence="6" id="KW-0408">Iron</keyword>
<feature type="domain" description="Radical SAM core" evidence="8">
    <location>
        <begin position="155"/>
        <end position="383"/>
    </location>
</feature>
<keyword evidence="3" id="KW-0808">Transferase</keyword>
<dbReference type="GO" id="GO:0003824">
    <property type="term" value="F:catalytic activity"/>
    <property type="evidence" value="ECO:0007669"/>
    <property type="project" value="InterPro"/>
</dbReference>